<dbReference type="AlphaFoldDB" id="A0A7W7P3W2"/>
<dbReference type="Proteomes" id="UP000566995">
    <property type="component" value="Unassembled WGS sequence"/>
</dbReference>
<dbReference type="RefSeq" id="WP_184593400.1">
    <property type="nucleotide sequence ID" value="NZ_JACHLI010000020.1"/>
</dbReference>
<evidence type="ECO:0000313" key="3">
    <source>
        <dbReference type="EMBL" id="MBB4865672.1"/>
    </source>
</evidence>
<dbReference type="EMBL" id="JACHLI010000020">
    <property type="protein sequence ID" value="MBB4865672.1"/>
    <property type="molecule type" value="Genomic_DNA"/>
</dbReference>
<evidence type="ECO:0000256" key="1">
    <source>
        <dbReference type="SAM" id="Phobius"/>
    </source>
</evidence>
<sequence>MNRPSPLRQRGAVLFIALVMLVLITLAAISGMRGMQLEGRMTGNRLEQQRLMSAAESALREGEGRIRKSTRALDNCTASSIPCFTGLATTYATNFTGSTVYTGLDGSTTLLRNARWYLRYISNNCRGGSGGSGNAYLSKGQAGCTYYYEVNSEAYNGAVGVKACGPDALCLRSTFGLVIQ</sequence>
<dbReference type="Pfam" id="PF14341">
    <property type="entry name" value="PilX_N"/>
    <property type="match status" value="1"/>
</dbReference>
<name>A0A7W7P3W2_PSENT</name>
<accession>A0A7W7P3W2</accession>
<feature type="domain" description="Type 4 fimbrial biogenesis protein PilX N-terminal" evidence="2">
    <location>
        <begin position="10"/>
        <end position="60"/>
    </location>
</feature>
<organism evidence="3 4">
    <name type="scientific">Pseudomonas nitroreducens</name>
    <dbReference type="NCBI Taxonomy" id="46680"/>
    <lineage>
        <taxon>Bacteria</taxon>
        <taxon>Pseudomonadati</taxon>
        <taxon>Pseudomonadota</taxon>
        <taxon>Gammaproteobacteria</taxon>
        <taxon>Pseudomonadales</taxon>
        <taxon>Pseudomonadaceae</taxon>
        <taxon>Pseudomonas</taxon>
    </lineage>
</organism>
<proteinExistence type="predicted"/>
<reference evidence="3 4" key="1">
    <citation type="submission" date="2020-08" db="EMBL/GenBank/DDBJ databases">
        <title>Functional genomics of gut bacteria from endangered species of beetles.</title>
        <authorList>
            <person name="Carlos-Shanley C."/>
        </authorList>
    </citation>
    <scope>NUCLEOTIDE SEQUENCE [LARGE SCALE GENOMIC DNA]</scope>
    <source>
        <strain evidence="3 4">S00179</strain>
    </source>
</reference>
<dbReference type="InterPro" id="IPR025746">
    <property type="entry name" value="PilX_N_dom"/>
</dbReference>
<keyword evidence="1" id="KW-0472">Membrane</keyword>
<keyword evidence="1" id="KW-1133">Transmembrane helix</keyword>
<protein>
    <submittedName>
        <fullName evidence="3">Type IV pilus assembly protein PilX</fullName>
    </submittedName>
</protein>
<gene>
    <name evidence="3" type="ORF">HNP46_004573</name>
</gene>
<evidence type="ECO:0000313" key="4">
    <source>
        <dbReference type="Proteomes" id="UP000566995"/>
    </source>
</evidence>
<feature type="transmembrane region" description="Helical" evidence="1">
    <location>
        <begin position="12"/>
        <end position="32"/>
    </location>
</feature>
<keyword evidence="1" id="KW-0812">Transmembrane</keyword>
<evidence type="ECO:0000259" key="2">
    <source>
        <dbReference type="Pfam" id="PF14341"/>
    </source>
</evidence>
<comment type="caution">
    <text evidence="3">The sequence shown here is derived from an EMBL/GenBank/DDBJ whole genome shotgun (WGS) entry which is preliminary data.</text>
</comment>